<dbReference type="AlphaFoldDB" id="A0A4Z2FMV3"/>
<dbReference type="EMBL" id="SRLO01001034">
    <property type="protein sequence ID" value="TNN42469.1"/>
    <property type="molecule type" value="Genomic_DNA"/>
</dbReference>
<keyword evidence="2" id="KW-1185">Reference proteome</keyword>
<proteinExistence type="predicted"/>
<accession>A0A4Z2FMV3</accession>
<protein>
    <submittedName>
        <fullName evidence="1">Uncharacterized protein</fullName>
    </submittedName>
</protein>
<organism evidence="1 2">
    <name type="scientific">Liparis tanakae</name>
    <name type="common">Tanaka's snailfish</name>
    <dbReference type="NCBI Taxonomy" id="230148"/>
    <lineage>
        <taxon>Eukaryota</taxon>
        <taxon>Metazoa</taxon>
        <taxon>Chordata</taxon>
        <taxon>Craniata</taxon>
        <taxon>Vertebrata</taxon>
        <taxon>Euteleostomi</taxon>
        <taxon>Actinopterygii</taxon>
        <taxon>Neopterygii</taxon>
        <taxon>Teleostei</taxon>
        <taxon>Neoteleostei</taxon>
        <taxon>Acanthomorphata</taxon>
        <taxon>Eupercaria</taxon>
        <taxon>Perciformes</taxon>
        <taxon>Cottioidei</taxon>
        <taxon>Cottales</taxon>
        <taxon>Liparidae</taxon>
        <taxon>Liparis</taxon>
    </lineage>
</organism>
<reference evidence="1 2" key="1">
    <citation type="submission" date="2019-03" db="EMBL/GenBank/DDBJ databases">
        <title>First draft genome of Liparis tanakae, snailfish: a comprehensive survey of snailfish specific genes.</title>
        <authorList>
            <person name="Kim W."/>
            <person name="Song I."/>
            <person name="Jeong J.-H."/>
            <person name="Kim D."/>
            <person name="Kim S."/>
            <person name="Ryu S."/>
            <person name="Song J.Y."/>
            <person name="Lee S.K."/>
        </authorList>
    </citation>
    <scope>NUCLEOTIDE SEQUENCE [LARGE SCALE GENOMIC DNA]</scope>
    <source>
        <tissue evidence="1">Muscle</tissue>
    </source>
</reference>
<sequence>MEGPPCGRGPSVLLDGAPLRWRCSVKDTTCDTQTLRRDARGCSFCPSGGPLDGVSCFLCTARCKGLSIT</sequence>
<gene>
    <name evidence="1" type="ORF">EYF80_047365</name>
</gene>
<evidence type="ECO:0000313" key="2">
    <source>
        <dbReference type="Proteomes" id="UP000314294"/>
    </source>
</evidence>
<evidence type="ECO:0000313" key="1">
    <source>
        <dbReference type="EMBL" id="TNN42469.1"/>
    </source>
</evidence>
<dbReference type="Proteomes" id="UP000314294">
    <property type="component" value="Unassembled WGS sequence"/>
</dbReference>
<name>A0A4Z2FMV3_9TELE</name>
<comment type="caution">
    <text evidence="1">The sequence shown here is derived from an EMBL/GenBank/DDBJ whole genome shotgun (WGS) entry which is preliminary data.</text>
</comment>